<dbReference type="PANTHER" id="PTHR16128:SF5">
    <property type="entry name" value="FAD_NAD(P)-BINDING OXIDOREDUCTASE FAMILY PROTEIN"/>
    <property type="match status" value="1"/>
</dbReference>
<evidence type="ECO:0000313" key="2">
    <source>
        <dbReference type="EMBL" id="BBY50735.1"/>
    </source>
</evidence>
<evidence type="ECO:0000259" key="1">
    <source>
        <dbReference type="Pfam" id="PF01593"/>
    </source>
</evidence>
<dbReference type="InterPro" id="IPR036188">
    <property type="entry name" value="FAD/NAD-bd_sf"/>
</dbReference>
<dbReference type="EMBL" id="AP022593">
    <property type="protein sequence ID" value="BBY50735.1"/>
    <property type="molecule type" value="Genomic_DNA"/>
</dbReference>
<reference evidence="2 3" key="1">
    <citation type="journal article" date="2019" name="Emerg. Microbes Infect.">
        <title>Comprehensive subspecies identification of 175 nontuberculous mycobacteria species based on 7547 genomic profiles.</title>
        <authorList>
            <person name="Matsumoto Y."/>
            <person name="Kinjo T."/>
            <person name="Motooka D."/>
            <person name="Nabeya D."/>
            <person name="Jung N."/>
            <person name="Uechi K."/>
            <person name="Horii T."/>
            <person name="Iida T."/>
            <person name="Fujita J."/>
            <person name="Nakamura S."/>
        </authorList>
    </citation>
    <scope>NUCLEOTIDE SEQUENCE [LARGE SCALE GENOMIC DNA]</scope>
    <source>
        <strain evidence="2 3">JCM 18538</strain>
    </source>
</reference>
<organism evidence="2 3">
    <name type="scientific">Mycolicibacterium arabiense</name>
    <dbReference type="NCBI Taxonomy" id="1286181"/>
    <lineage>
        <taxon>Bacteria</taxon>
        <taxon>Bacillati</taxon>
        <taxon>Actinomycetota</taxon>
        <taxon>Actinomycetes</taxon>
        <taxon>Mycobacteriales</taxon>
        <taxon>Mycobacteriaceae</taxon>
        <taxon>Mycolicibacterium</taxon>
    </lineage>
</organism>
<sequence length="311" mass="32810">MGPVSQRVAVVGAGLSGASCAQALLDHGVAVDLIERGRAPGGRMASPTVQGRRVDVGAAYFTAKEPLFSAVVDRWVTDGLARPWTDAFDVFSSDGHRRSEGPMRYATPDGLRSLVRATLPAEVRLTTEVGSLDELDHDAVVLAMPDPQAARLAPDAADWVSYEPVIAVAAGWERHCWQLPDAAFVNDDPDIAFVADDGSRRGDGAAVLVAHTTAQRARAHLENPPGAAAPVLEALRRALGVDVEPQWTHAHRWTFAKPSGTHGDDAFGLTSLGGRPLGLCGDSWCPSGAPRVESAWLSGRALGVALAGRLR</sequence>
<dbReference type="Proteomes" id="UP000467428">
    <property type="component" value="Chromosome"/>
</dbReference>
<name>A0A7I7S424_9MYCO</name>
<dbReference type="PROSITE" id="PS51257">
    <property type="entry name" value="PROKAR_LIPOPROTEIN"/>
    <property type="match status" value="1"/>
</dbReference>
<keyword evidence="3" id="KW-1185">Reference proteome</keyword>
<dbReference type="GO" id="GO:0016491">
    <property type="term" value="F:oxidoreductase activity"/>
    <property type="evidence" value="ECO:0007669"/>
    <property type="project" value="InterPro"/>
</dbReference>
<feature type="domain" description="Amine oxidase" evidence="1">
    <location>
        <begin position="120"/>
        <end position="300"/>
    </location>
</feature>
<dbReference type="KEGG" id="marz:MARA_42030"/>
<dbReference type="Gene3D" id="3.90.660.10">
    <property type="match status" value="1"/>
</dbReference>
<dbReference type="PANTHER" id="PTHR16128">
    <property type="entry name" value="FAD/NAD(P)-BINDING OXIDOREDUCTASE FAMILY PROTEIN"/>
    <property type="match status" value="1"/>
</dbReference>
<dbReference type="Gene3D" id="3.50.50.60">
    <property type="entry name" value="FAD/NAD(P)-binding domain"/>
    <property type="match status" value="1"/>
</dbReference>
<accession>A0A7I7S424</accession>
<protein>
    <recommendedName>
        <fullName evidence="1">Amine oxidase domain-containing protein</fullName>
    </recommendedName>
</protein>
<dbReference type="AlphaFoldDB" id="A0A7I7S424"/>
<proteinExistence type="predicted"/>
<geneLocation type="plasmid" evidence="3">
    <name>pjcm18538 dna</name>
</geneLocation>
<dbReference type="Pfam" id="PF01593">
    <property type="entry name" value="Amino_oxidase"/>
    <property type="match status" value="1"/>
</dbReference>
<gene>
    <name evidence="2" type="ORF">MARA_42030</name>
</gene>
<evidence type="ECO:0000313" key="3">
    <source>
        <dbReference type="Proteomes" id="UP000467428"/>
    </source>
</evidence>
<dbReference type="InterPro" id="IPR002937">
    <property type="entry name" value="Amino_oxidase"/>
</dbReference>
<dbReference type="Pfam" id="PF13450">
    <property type="entry name" value="NAD_binding_8"/>
    <property type="match status" value="1"/>
</dbReference>
<dbReference type="SUPFAM" id="SSF51905">
    <property type="entry name" value="FAD/NAD(P)-binding domain"/>
    <property type="match status" value="1"/>
</dbReference>
<dbReference type="PRINTS" id="PR00419">
    <property type="entry name" value="ADXRDTASE"/>
</dbReference>